<sequence>MKISSAVLQEMSQQMQIITCTHEILQKHWLATAYFRSLHVMDVIKFCDRLRRIYQYLPVCGQINSQLIAIMSFSDEQMLVDSDGNHIAMTCEWHVVT</sequence>
<gene>
    <name evidence="1" type="ORF">SVIM_LOCUS213993</name>
</gene>
<dbReference type="EMBL" id="CAADRP010001446">
    <property type="protein sequence ID" value="VFU38937.1"/>
    <property type="molecule type" value="Genomic_DNA"/>
</dbReference>
<reference evidence="1" key="1">
    <citation type="submission" date="2019-03" db="EMBL/GenBank/DDBJ databases">
        <authorList>
            <person name="Mank J."/>
            <person name="Almeida P."/>
        </authorList>
    </citation>
    <scope>NUCLEOTIDE SEQUENCE</scope>
    <source>
        <strain evidence="1">78183</strain>
    </source>
</reference>
<dbReference type="AlphaFoldDB" id="A0A6N2LDQ3"/>
<proteinExistence type="predicted"/>
<name>A0A6N2LDQ3_SALVM</name>
<organism evidence="1">
    <name type="scientific">Salix viminalis</name>
    <name type="common">Common osier</name>
    <name type="synonym">Basket willow</name>
    <dbReference type="NCBI Taxonomy" id="40686"/>
    <lineage>
        <taxon>Eukaryota</taxon>
        <taxon>Viridiplantae</taxon>
        <taxon>Streptophyta</taxon>
        <taxon>Embryophyta</taxon>
        <taxon>Tracheophyta</taxon>
        <taxon>Spermatophyta</taxon>
        <taxon>Magnoliopsida</taxon>
        <taxon>eudicotyledons</taxon>
        <taxon>Gunneridae</taxon>
        <taxon>Pentapetalae</taxon>
        <taxon>rosids</taxon>
        <taxon>fabids</taxon>
        <taxon>Malpighiales</taxon>
        <taxon>Salicaceae</taxon>
        <taxon>Saliceae</taxon>
        <taxon>Salix</taxon>
    </lineage>
</organism>
<accession>A0A6N2LDQ3</accession>
<evidence type="ECO:0000313" key="1">
    <source>
        <dbReference type="EMBL" id="VFU38937.1"/>
    </source>
</evidence>
<protein>
    <submittedName>
        <fullName evidence="1">Uncharacterized protein</fullName>
    </submittedName>
</protein>